<evidence type="ECO:0000256" key="3">
    <source>
        <dbReference type="ARBA" id="ARBA00022741"/>
    </source>
</evidence>
<dbReference type="PROSITE" id="PS00211">
    <property type="entry name" value="ABC_TRANSPORTER_1"/>
    <property type="match status" value="1"/>
</dbReference>
<dbReference type="InterPro" id="IPR003593">
    <property type="entry name" value="AAA+_ATPase"/>
</dbReference>
<dbReference type="AlphaFoldDB" id="A0A0T7H4G2"/>
<evidence type="ECO:0000259" key="5">
    <source>
        <dbReference type="PROSITE" id="PS50893"/>
    </source>
</evidence>
<dbReference type="EMBL" id="CCRK01000021">
    <property type="protein sequence ID" value="CDZ54385.1"/>
    <property type="molecule type" value="Genomic_DNA"/>
</dbReference>
<dbReference type="GO" id="GO:0016887">
    <property type="term" value="F:ATP hydrolysis activity"/>
    <property type="evidence" value="ECO:0007669"/>
    <property type="project" value="InterPro"/>
</dbReference>
<organism evidence="6 7">
    <name type="scientific">Neorhizobium galegae bv. officinalis</name>
    <dbReference type="NCBI Taxonomy" id="323656"/>
    <lineage>
        <taxon>Bacteria</taxon>
        <taxon>Pseudomonadati</taxon>
        <taxon>Pseudomonadota</taxon>
        <taxon>Alphaproteobacteria</taxon>
        <taxon>Hyphomicrobiales</taxon>
        <taxon>Rhizobiaceae</taxon>
        <taxon>Rhizobium/Agrobacterium group</taxon>
        <taxon>Neorhizobium</taxon>
    </lineage>
</organism>
<evidence type="ECO:0000256" key="4">
    <source>
        <dbReference type="ARBA" id="ARBA00022840"/>
    </source>
</evidence>
<gene>
    <name evidence="6" type="ORF">NGAL_HAMBI1189_54810</name>
</gene>
<keyword evidence="4" id="KW-0067">ATP-binding</keyword>
<evidence type="ECO:0000313" key="6">
    <source>
        <dbReference type="EMBL" id="CDZ54385.1"/>
    </source>
</evidence>
<evidence type="ECO:0000256" key="2">
    <source>
        <dbReference type="ARBA" id="ARBA00022448"/>
    </source>
</evidence>
<comment type="similarity">
    <text evidence="1">Belongs to the ABC transporter superfamily.</text>
</comment>
<feature type="domain" description="ABC transporter" evidence="5">
    <location>
        <begin position="7"/>
        <end position="234"/>
    </location>
</feature>
<sequence>MAKGVGITLSDVAITFDSHCVVDGAHLDIAEGEFICLLGPSGCGKSTLLNVIAGFVPAAGEIKAGGKPVNGPGVDRGIVFQSSEALFPWLSVRENVEYGPRVRGVPAAIRKASALEYLAMVGLSHAADKFPAQLSGGMRQRAQIARVLANEPSVILMDEPFGALDAQTREILQREVARIWRATGTTIVFVTHDISEAVILADRVVTMTAGPRARIKNIVSVDIAHPRDLSSPRAIELQNILRDDISAEVGRTLKAQGLISEDAA</sequence>
<evidence type="ECO:0000313" key="7">
    <source>
        <dbReference type="Proteomes" id="UP000039660"/>
    </source>
</evidence>
<dbReference type="SUPFAM" id="SSF52540">
    <property type="entry name" value="P-loop containing nucleoside triphosphate hydrolases"/>
    <property type="match status" value="1"/>
</dbReference>
<dbReference type="PANTHER" id="PTHR42788:SF13">
    <property type="entry name" value="ALIPHATIC SULFONATES IMPORT ATP-BINDING PROTEIN SSUB"/>
    <property type="match status" value="1"/>
</dbReference>
<dbReference type="RefSeq" id="WP_046638207.1">
    <property type="nucleotide sequence ID" value="NZ_CCRK01000021.1"/>
</dbReference>
<dbReference type="Proteomes" id="UP000039660">
    <property type="component" value="Unassembled WGS sequence"/>
</dbReference>
<keyword evidence="3" id="KW-0547">Nucleotide-binding</keyword>
<accession>A0A0T7H4G2</accession>
<dbReference type="GO" id="GO:0005524">
    <property type="term" value="F:ATP binding"/>
    <property type="evidence" value="ECO:0007669"/>
    <property type="project" value="UniProtKB-KW"/>
</dbReference>
<proteinExistence type="inferred from homology"/>
<dbReference type="Pfam" id="PF00005">
    <property type="entry name" value="ABC_tran"/>
    <property type="match status" value="1"/>
</dbReference>
<dbReference type="Gene3D" id="3.40.50.300">
    <property type="entry name" value="P-loop containing nucleotide triphosphate hydrolases"/>
    <property type="match status" value="1"/>
</dbReference>
<dbReference type="InterPro" id="IPR003439">
    <property type="entry name" value="ABC_transporter-like_ATP-bd"/>
</dbReference>
<dbReference type="InterPro" id="IPR050166">
    <property type="entry name" value="ABC_transporter_ATP-bind"/>
</dbReference>
<name>A0A0T7H4G2_NEOGA</name>
<dbReference type="PROSITE" id="PS50893">
    <property type="entry name" value="ABC_TRANSPORTER_2"/>
    <property type="match status" value="1"/>
</dbReference>
<dbReference type="PANTHER" id="PTHR42788">
    <property type="entry name" value="TAURINE IMPORT ATP-BINDING PROTEIN-RELATED"/>
    <property type="match status" value="1"/>
</dbReference>
<dbReference type="InterPro" id="IPR017871">
    <property type="entry name" value="ABC_transporter-like_CS"/>
</dbReference>
<keyword evidence="2" id="KW-0813">Transport</keyword>
<reference evidence="6 7" key="1">
    <citation type="submission" date="2014-08" db="EMBL/GenBank/DDBJ databases">
        <authorList>
            <person name="Chen Y.-H."/>
        </authorList>
    </citation>
    <scope>NUCLEOTIDE SEQUENCE [LARGE SCALE GENOMIC DNA]</scope>
</reference>
<dbReference type="InterPro" id="IPR027417">
    <property type="entry name" value="P-loop_NTPase"/>
</dbReference>
<dbReference type="CDD" id="cd03293">
    <property type="entry name" value="ABC_NrtD_SsuB_transporters"/>
    <property type="match status" value="1"/>
</dbReference>
<evidence type="ECO:0000256" key="1">
    <source>
        <dbReference type="ARBA" id="ARBA00005417"/>
    </source>
</evidence>
<protein>
    <submittedName>
        <fullName evidence="6">ABC-type nitrate/sulfonate/bicarbonate transport system, ATPase component</fullName>
    </submittedName>
</protein>
<dbReference type="SMART" id="SM00382">
    <property type="entry name" value="AAA"/>
    <property type="match status" value="1"/>
</dbReference>